<sequence>MGQLDTLPRELVYLILEHCDFDGCKNLRETCKYLSGLANTRVFQSYCIAFFQSHLERFVGLSSKPEIARCIKRLVFVGDVIPQMDWSGTFEGLIDMREPWSSFSKKYIDERITVAPSRMDSRLSSDDEYDYRMRILTERQDLRHAAYKEYDNTPKHSLSPEQVQYHFEQYGAYRQQQLDWGPNDSFLEALSRLPNLVYVENAKHGFADNHLHFPWNRIERDIIINPNNWMQLHAVEVDDDEEVHVVDVLKYPIHMQHADCLLKAIGHRANLGTGSPVRRLRLVNVGGQPFLDMSEHYALTENSASVPTAREARNELPQELVSAKLQGLSQLTSLDLDVSYCIPVIAATHPTVPMNPLERQTNTAARQTWQTKQLFQEIHAILSAAAHSLKNLKLQCRDDEGSWAVEEHPMDPADDTIRHLNIPTLPELETLRLSCTATESSLIEFLRAQSKTLHSLEIVDCDLNEGTWDSVLRQVPDIFESGLQRVYLEGLHDENYPRESGEEALFEDGLDVGEGAHPHDRAILRYLLHGGEMPELDFNSWYERNRELADRGISEWEDELLDAEGP</sequence>
<gene>
    <name evidence="1" type="ORF">M438DRAFT_352567</name>
</gene>
<dbReference type="OrthoDB" id="3884525at2759"/>
<reference evidence="1 2" key="1">
    <citation type="journal article" date="2014" name="BMC Genomics">
        <title>Genome sequencing of four Aureobasidium pullulans varieties: biotechnological potential, stress tolerance, and description of new species.</title>
        <authorList>
            <person name="Gostin Ar C."/>
            <person name="Ohm R.A."/>
            <person name="Kogej T."/>
            <person name="Sonjak S."/>
            <person name="Turk M."/>
            <person name="Zajc J."/>
            <person name="Zalar P."/>
            <person name="Grube M."/>
            <person name="Sun H."/>
            <person name="Han J."/>
            <person name="Sharma A."/>
            <person name="Chiniquy J."/>
            <person name="Ngan C.Y."/>
            <person name="Lipzen A."/>
            <person name="Barry K."/>
            <person name="Grigoriev I.V."/>
            <person name="Gunde-Cimerman N."/>
        </authorList>
    </citation>
    <scope>NUCLEOTIDE SEQUENCE [LARGE SCALE GENOMIC DNA]</scope>
    <source>
        <strain evidence="1 2">EXF-150</strain>
    </source>
</reference>
<evidence type="ECO:0008006" key="3">
    <source>
        <dbReference type="Google" id="ProtNLM"/>
    </source>
</evidence>
<dbReference type="STRING" id="1043002.A0A074XQC8"/>
<accession>A0A074XQC8</accession>
<dbReference type="HOGENOM" id="CLU_490863_0_0_1"/>
<name>A0A074XQC8_AURPU</name>
<evidence type="ECO:0000313" key="2">
    <source>
        <dbReference type="Proteomes" id="UP000030706"/>
    </source>
</evidence>
<dbReference type="EMBL" id="KL584976">
    <property type="protein sequence ID" value="KEQ87798.1"/>
    <property type="molecule type" value="Genomic_DNA"/>
</dbReference>
<dbReference type="GeneID" id="40749107"/>
<evidence type="ECO:0000313" key="1">
    <source>
        <dbReference type="EMBL" id="KEQ87798.1"/>
    </source>
</evidence>
<dbReference type="Proteomes" id="UP000030706">
    <property type="component" value="Unassembled WGS sequence"/>
</dbReference>
<dbReference type="RefSeq" id="XP_029763985.1">
    <property type="nucleotide sequence ID" value="XM_029906801.1"/>
</dbReference>
<protein>
    <recommendedName>
        <fullName evidence="3">F-box domain-containing protein</fullName>
    </recommendedName>
</protein>
<organism evidence="1 2">
    <name type="scientific">Aureobasidium pullulans EXF-150</name>
    <dbReference type="NCBI Taxonomy" id="1043002"/>
    <lineage>
        <taxon>Eukaryota</taxon>
        <taxon>Fungi</taxon>
        <taxon>Dikarya</taxon>
        <taxon>Ascomycota</taxon>
        <taxon>Pezizomycotina</taxon>
        <taxon>Dothideomycetes</taxon>
        <taxon>Dothideomycetidae</taxon>
        <taxon>Dothideales</taxon>
        <taxon>Saccotheciaceae</taxon>
        <taxon>Aureobasidium</taxon>
    </lineage>
</organism>
<proteinExistence type="predicted"/>
<keyword evidence="2" id="KW-1185">Reference proteome</keyword>
<dbReference type="AlphaFoldDB" id="A0A074XQC8"/>